<evidence type="ECO:0000256" key="4">
    <source>
        <dbReference type="PIRSR" id="PIRSR001112-1"/>
    </source>
</evidence>
<organism evidence="6 7">
    <name type="scientific">Paraburkholderia humisilvae</name>
    <dbReference type="NCBI Taxonomy" id="627669"/>
    <lineage>
        <taxon>Bacteria</taxon>
        <taxon>Pseudomonadati</taxon>
        <taxon>Pseudomonadota</taxon>
        <taxon>Betaproteobacteria</taxon>
        <taxon>Burkholderiales</taxon>
        <taxon>Burkholderiaceae</taxon>
        <taxon>Paraburkholderia</taxon>
    </lineage>
</organism>
<dbReference type="PRINTS" id="PR00412">
    <property type="entry name" value="EPOXHYDRLASE"/>
</dbReference>
<dbReference type="RefSeq" id="WP_175231411.1">
    <property type="nucleotide sequence ID" value="NZ_CADIKH010000044.1"/>
</dbReference>
<feature type="domain" description="Epoxide hydrolase N-terminal" evidence="5">
    <location>
        <begin position="28"/>
        <end position="132"/>
    </location>
</feature>
<keyword evidence="7" id="KW-1185">Reference proteome</keyword>
<dbReference type="InterPro" id="IPR029058">
    <property type="entry name" value="AB_hydrolase_fold"/>
</dbReference>
<feature type="active site" description="Proton acceptor" evidence="4">
    <location>
        <position position="392"/>
    </location>
</feature>
<dbReference type="InterPro" id="IPR010497">
    <property type="entry name" value="Epoxide_hydro_N"/>
</dbReference>
<evidence type="ECO:0000256" key="3">
    <source>
        <dbReference type="ARBA" id="ARBA00022801"/>
    </source>
</evidence>
<dbReference type="Pfam" id="PF06441">
    <property type="entry name" value="EHN"/>
    <property type="match status" value="1"/>
</dbReference>
<evidence type="ECO:0000256" key="1">
    <source>
        <dbReference type="ARBA" id="ARBA00010088"/>
    </source>
</evidence>
<dbReference type="InterPro" id="IPR000639">
    <property type="entry name" value="Epox_hydrolase-like"/>
</dbReference>
<accession>A0A6J5EU48</accession>
<keyword evidence="3 6" id="KW-0378">Hydrolase</keyword>
<name>A0A6J5EU48_9BURK</name>
<feature type="active site" description="Proton donor" evidence="4">
    <location>
        <position position="328"/>
    </location>
</feature>
<dbReference type="SUPFAM" id="SSF53474">
    <property type="entry name" value="alpha/beta-Hydrolases"/>
    <property type="match status" value="1"/>
</dbReference>
<keyword evidence="2" id="KW-0058">Aromatic hydrocarbons catabolism</keyword>
<dbReference type="PANTHER" id="PTHR21661">
    <property type="entry name" value="EPOXIDE HYDROLASE 1-RELATED"/>
    <property type="match status" value="1"/>
</dbReference>
<dbReference type="PANTHER" id="PTHR21661:SF35">
    <property type="entry name" value="EPOXIDE HYDROLASE"/>
    <property type="match status" value="1"/>
</dbReference>
<evidence type="ECO:0000256" key="2">
    <source>
        <dbReference type="ARBA" id="ARBA00022797"/>
    </source>
</evidence>
<evidence type="ECO:0000313" key="6">
    <source>
        <dbReference type="EMBL" id="CAB3770070.1"/>
    </source>
</evidence>
<dbReference type="AlphaFoldDB" id="A0A6J5EU48"/>
<sequence>MSASHHVRYPRFDGRQALVLAPATESLAPFAVHVPEAALDDLRMRLELVRWPERETVNDWSQGVPLACAQALIDYWARDYDWRKLESRINRFPQFRTRIDDVGIHFIHATSPHPQALPIILTHGWPGSIVEFLDVIDRLTDPTKFGGRAEDAFHVVVPSIPGFGFSDKPREQGWNTQRIARAWTVLMRDRLGYKRWVAQGGDWGSAITHALASQRPDGLVAAHVNLPLVAPEVRPKRPSEEEQRALQSIDLFLDHKAGYADEMNTRPQTIGYALNDSPLALAMWIYEKFGEWTDNEGRPEDALTRDQMLDDISLYWFTGTGATSARLYWESCSGKTIREHTFFSSARASSERIELPMAASISPRENYIAPRAWAEAAWPNLFYWHELDRGGHFAAFEQPELFATELSQAFRAFRGKPAAQ</sequence>
<dbReference type="EC" id="3.8.1.5" evidence="6"/>
<gene>
    <name evidence="6" type="primary">dhmA_3</name>
    <name evidence="6" type="ORF">LMG29542_06256</name>
</gene>
<feature type="active site" description="Nucleophile" evidence="4">
    <location>
        <position position="202"/>
    </location>
</feature>
<dbReference type="EMBL" id="CADIKH010000044">
    <property type="protein sequence ID" value="CAB3770070.1"/>
    <property type="molecule type" value="Genomic_DNA"/>
</dbReference>
<evidence type="ECO:0000259" key="5">
    <source>
        <dbReference type="Pfam" id="PF06441"/>
    </source>
</evidence>
<evidence type="ECO:0000313" key="7">
    <source>
        <dbReference type="Proteomes" id="UP000494363"/>
    </source>
</evidence>
<dbReference type="GO" id="GO:0097176">
    <property type="term" value="P:epoxide metabolic process"/>
    <property type="evidence" value="ECO:0007669"/>
    <property type="project" value="TreeGrafter"/>
</dbReference>
<dbReference type="PIRSF" id="PIRSF001112">
    <property type="entry name" value="Epoxide_hydrolase"/>
    <property type="match status" value="1"/>
</dbReference>
<protein>
    <submittedName>
        <fullName evidence="6">Haloalkane dehalogenase</fullName>
        <ecNumber evidence="6">3.8.1.5</ecNumber>
    </submittedName>
</protein>
<comment type="similarity">
    <text evidence="1">Belongs to the peptidase S33 family.</text>
</comment>
<dbReference type="InterPro" id="IPR016292">
    <property type="entry name" value="Epoxide_hydrolase"/>
</dbReference>
<dbReference type="Gene3D" id="3.40.50.1820">
    <property type="entry name" value="alpha/beta hydrolase"/>
    <property type="match status" value="1"/>
</dbReference>
<dbReference type="Proteomes" id="UP000494363">
    <property type="component" value="Unassembled WGS sequence"/>
</dbReference>
<dbReference type="GO" id="GO:0004301">
    <property type="term" value="F:epoxide hydrolase activity"/>
    <property type="evidence" value="ECO:0007669"/>
    <property type="project" value="TreeGrafter"/>
</dbReference>
<proteinExistence type="inferred from homology"/>
<dbReference type="GO" id="GO:0018786">
    <property type="term" value="F:haloalkane dehalogenase activity"/>
    <property type="evidence" value="ECO:0007669"/>
    <property type="project" value="UniProtKB-EC"/>
</dbReference>
<reference evidence="6 7" key="1">
    <citation type="submission" date="2020-04" db="EMBL/GenBank/DDBJ databases">
        <authorList>
            <person name="De Canck E."/>
        </authorList>
    </citation>
    <scope>NUCLEOTIDE SEQUENCE [LARGE SCALE GENOMIC DNA]</scope>
    <source>
        <strain evidence="6 7">LMG 29542</strain>
    </source>
</reference>